<dbReference type="InterPro" id="IPR037883">
    <property type="entry name" value="Knr4/Smi1-like_sf"/>
</dbReference>
<name>A0ABU1IJ19_9BACL</name>
<dbReference type="Pfam" id="PF09346">
    <property type="entry name" value="SMI1_KNR4"/>
    <property type="match status" value="1"/>
</dbReference>
<evidence type="ECO:0000313" key="2">
    <source>
        <dbReference type="EMBL" id="MDR6224758.1"/>
    </source>
</evidence>
<dbReference type="SMART" id="SM00860">
    <property type="entry name" value="SMI1_KNR4"/>
    <property type="match status" value="1"/>
</dbReference>
<gene>
    <name evidence="2" type="ORF">JOE21_000749</name>
</gene>
<reference evidence="2 3" key="1">
    <citation type="submission" date="2023-07" db="EMBL/GenBank/DDBJ databases">
        <title>Genomic Encyclopedia of Type Strains, Phase IV (KMG-IV): sequencing the most valuable type-strain genomes for metagenomic binning, comparative biology and taxonomic classification.</title>
        <authorList>
            <person name="Goeker M."/>
        </authorList>
    </citation>
    <scope>NUCLEOTIDE SEQUENCE [LARGE SCALE GENOMIC DNA]</scope>
    <source>
        <strain evidence="2 3">DSM 45903</strain>
    </source>
</reference>
<evidence type="ECO:0000259" key="1">
    <source>
        <dbReference type="SMART" id="SM00860"/>
    </source>
</evidence>
<proteinExistence type="predicted"/>
<dbReference type="Gene3D" id="3.40.1580.10">
    <property type="entry name" value="SMI1/KNR4-like"/>
    <property type="match status" value="1"/>
</dbReference>
<accession>A0ABU1IJ19</accession>
<keyword evidence="3" id="KW-1185">Reference proteome</keyword>
<sequence>MEWVKRAQPLSDKEIIDLENQLGVRLPLDFVRWFKQYEDPKSNHVVIDIDVNDEQENLDDQYDVDEFYSLEDMVSETDSFFKEDEELKAKGVVVPFAFTTTLDQYCFFYPRGSKEPSGVFIRPRDYDISDIFKGNGIKEALYLSQTSQGFLDQLFIDDFWNE</sequence>
<dbReference type="SUPFAM" id="SSF160631">
    <property type="entry name" value="SMI1/KNR4-like"/>
    <property type="match status" value="1"/>
</dbReference>
<dbReference type="InterPro" id="IPR018958">
    <property type="entry name" value="Knr4/Smi1-like_dom"/>
</dbReference>
<protein>
    <recommendedName>
        <fullName evidence="1">Knr4/Smi1-like domain-containing protein</fullName>
    </recommendedName>
</protein>
<dbReference type="RefSeq" id="WP_309862489.1">
    <property type="nucleotide sequence ID" value="NZ_JAVDQG010000002.1"/>
</dbReference>
<feature type="domain" description="Knr4/Smi1-like" evidence="1">
    <location>
        <begin position="9"/>
        <end position="76"/>
    </location>
</feature>
<organism evidence="2 3">
    <name type="scientific">Desmospora profundinema</name>
    <dbReference type="NCBI Taxonomy" id="1571184"/>
    <lineage>
        <taxon>Bacteria</taxon>
        <taxon>Bacillati</taxon>
        <taxon>Bacillota</taxon>
        <taxon>Bacilli</taxon>
        <taxon>Bacillales</taxon>
        <taxon>Thermoactinomycetaceae</taxon>
        <taxon>Desmospora</taxon>
    </lineage>
</organism>
<comment type="caution">
    <text evidence="2">The sequence shown here is derived from an EMBL/GenBank/DDBJ whole genome shotgun (WGS) entry which is preliminary data.</text>
</comment>
<dbReference type="EMBL" id="JAVDQG010000002">
    <property type="protein sequence ID" value="MDR6224758.1"/>
    <property type="molecule type" value="Genomic_DNA"/>
</dbReference>
<evidence type="ECO:0000313" key="3">
    <source>
        <dbReference type="Proteomes" id="UP001185012"/>
    </source>
</evidence>
<dbReference type="Proteomes" id="UP001185012">
    <property type="component" value="Unassembled WGS sequence"/>
</dbReference>